<evidence type="ECO:0000313" key="2">
    <source>
        <dbReference type="EMBL" id="MTI27988.1"/>
    </source>
</evidence>
<dbReference type="Gene3D" id="2.120.10.30">
    <property type="entry name" value="TolB, C-terminal domain"/>
    <property type="match status" value="1"/>
</dbReference>
<evidence type="ECO:0000259" key="1">
    <source>
        <dbReference type="PROSITE" id="PS51662"/>
    </source>
</evidence>
<gene>
    <name evidence="2" type="ORF">E1163_23730</name>
</gene>
<protein>
    <submittedName>
        <fullName evidence="2">Phytase</fullName>
    </submittedName>
</protein>
<dbReference type="Pfam" id="PF02333">
    <property type="entry name" value="Phytase"/>
    <property type="match status" value="1"/>
</dbReference>
<dbReference type="EMBL" id="SMLW01000649">
    <property type="protein sequence ID" value="MTI27988.1"/>
    <property type="molecule type" value="Genomic_DNA"/>
</dbReference>
<accession>A0ABW9RVG9</accession>
<keyword evidence="3" id="KW-1185">Reference proteome</keyword>
<dbReference type="SUPFAM" id="SSF50956">
    <property type="entry name" value="Thermostable phytase (3-phytase)"/>
    <property type="match status" value="1"/>
</dbReference>
<feature type="domain" description="BPP" evidence="1">
    <location>
        <begin position="26"/>
        <end position="358"/>
    </location>
</feature>
<reference evidence="2 3" key="1">
    <citation type="submission" date="2019-02" db="EMBL/GenBank/DDBJ databases">
        <authorList>
            <person name="Goldberg S.R."/>
            <person name="Haltli B.A."/>
            <person name="Correa H."/>
            <person name="Russell K.G."/>
        </authorList>
    </citation>
    <scope>NUCLEOTIDE SEQUENCE [LARGE SCALE GENOMIC DNA]</scope>
    <source>
        <strain evidence="2 3">JCM 16186</strain>
    </source>
</reference>
<dbReference type="RefSeq" id="WP_155175059.1">
    <property type="nucleotide sequence ID" value="NZ_BAAAFL010000068.1"/>
</dbReference>
<dbReference type="Proteomes" id="UP000798808">
    <property type="component" value="Unassembled WGS sequence"/>
</dbReference>
<dbReference type="PROSITE" id="PS51662">
    <property type="entry name" value="BP_PHYTASE"/>
    <property type="match status" value="1"/>
</dbReference>
<comment type="caution">
    <text evidence="2">The sequence shown here is derived from an EMBL/GenBank/DDBJ whole genome shotgun (WGS) entry which is preliminary data.</text>
</comment>
<name>A0ABW9RVG9_9BACT</name>
<sequence>MKFNYIYISSIAIIFASCSQKPAQEATPPEVVSTKLEPVVVTQPAANDTDDPAIWINPDDASKSLIIGTDKGNEEGIGALYVYDLDGNIIKDKTVENIKRPNNVDVAYNVMIGGESLDIAVCTERYTNSLRAFALPSMKPVDNGGIEIFQGEELREPMGVALYQNPESGKLYAIAGRKTGPDGTYLWQYLLEDDGQGNLKGTLVRKFGAFSGKEEIEAIAVDNELGYVYYSDETYGIRKYYAHPDSSNTELALFGNHGEFTRDHEGISIFKSENGKGYIIVSDQQANKFHIFSREGSENNPHDHRLIKSIDVSTSESDGSDVTSLPLNDRFKHGLFVAMSDDKTFQFYRWEDIAGEDLEIMDVKTDKVLKAQ</sequence>
<dbReference type="PROSITE" id="PS51257">
    <property type="entry name" value="PROKAR_LIPOPROTEIN"/>
    <property type="match status" value="1"/>
</dbReference>
<evidence type="ECO:0000313" key="3">
    <source>
        <dbReference type="Proteomes" id="UP000798808"/>
    </source>
</evidence>
<dbReference type="InterPro" id="IPR003431">
    <property type="entry name" value="B-propeller_Phytase"/>
</dbReference>
<dbReference type="InterPro" id="IPR011042">
    <property type="entry name" value="6-blade_b-propeller_TolB-like"/>
</dbReference>
<proteinExistence type="predicted"/>
<organism evidence="2 3">
    <name type="scientific">Fulvivirga kasyanovii</name>
    <dbReference type="NCBI Taxonomy" id="396812"/>
    <lineage>
        <taxon>Bacteria</taxon>
        <taxon>Pseudomonadati</taxon>
        <taxon>Bacteroidota</taxon>
        <taxon>Cytophagia</taxon>
        <taxon>Cytophagales</taxon>
        <taxon>Fulvivirgaceae</taxon>
        <taxon>Fulvivirga</taxon>
    </lineage>
</organism>